<dbReference type="EMBL" id="JASJQH010008353">
    <property type="protein sequence ID" value="KAK9693323.1"/>
    <property type="molecule type" value="Genomic_DNA"/>
</dbReference>
<evidence type="ECO:0000313" key="4">
    <source>
        <dbReference type="EMBL" id="KAK9693323.1"/>
    </source>
</evidence>
<keyword evidence="3" id="KW-0732">Signal</keyword>
<keyword evidence="5" id="KW-1185">Reference proteome</keyword>
<evidence type="ECO:0000256" key="3">
    <source>
        <dbReference type="SAM" id="SignalP"/>
    </source>
</evidence>
<proteinExistence type="predicted"/>
<name>A0ABR2VQ33_9FUNG</name>
<gene>
    <name evidence="4" type="ORF">K7432_013986</name>
</gene>
<dbReference type="Proteomes" id="UP001479436">
    <property type="component" value="Unassembled WGS sequence"/>
</dbReference>
<feature type="transmembrane region" description="Helical" evidence="2">
    <location>
        <begin position="83"/>
        <end position="109"/>
    </location>
</feature>
<reference evidence="4 5" key="1">
    <citation type="submission" date="2023-04" db="EMBL/GenBank/DDBJ databases">
        <title>Genome of Basidiobolus ranarum AG-B5.</title>
        <authorList>
            <person name="Stajich J.E."/>
            <person name="Carter-House D."/>
            <person name="Gryganskyi A."/>
        </authorList>
    </citation>
    <scope>NUCLEOTIDE SEQUENCE [LARGE SCALE GENOMIC DNA]</scope>
    <source>
        <strain evidence="4 5">AG-B5</strain>
    </source>
</reference>
<sequence>MSTLCKWVYILLLPTFVRTVNLTNVTQNSCSELLDCSTCSLANGCGFCTKSQQCIQGSWFEPSKEAECATEDYLYGQCYIPNVHVLSIITLLIGGLLGLTAIYIIYMIFSHMLSTEEEKIYLLSRSSRRISFSTPWTFDEEAGMSNGNSEGAWSRILGVGSKLKQKYKKVDENSIETGSTTSSIINPTENEPWEADRKQELIRQYINPSYQRRT</sequence>
<organism evidence="4 5">
    <name type="scientific">Basidiobolus ranarum</name>
    <dbReference type="NCBI Taxonomy" id="34480"/>
    <lineage>
        <taxon>Eukaryota</taxon>
        <taxon>Fungi</taxon>
        <taxon>Fungi incertae sedis</taxon>
        <taxon>Zoopagomycota</taxon>
        <taxon>Entomophthoromycotina</taxon>
        <taxon>Basidiobolomycetes</taxon>
        <taxon>Basidiobolales</taxon>
        <taxon>Basidiobolaceae</taxon>
        <taxon>Basidiobolus</taxon>
    </lineage>
</organism>
<comment type="caution">
    <text evidence="4">The sequence shown here is derived from an EMBL/GenBank/DDBJ whole genome shotgun (WGS) entry which is preliminary data.</text>
</comment>
<evidence type="ECO:0000313" key="5">
    <source>
        <dbReference type="Proteomes" id="UP001479436"/>
    </source>
</evidence>
<keyword evidence="2" id="KW-0472">Membrane</keyword>
<keyword evidence="2" id="KW-1133">Transmembrane helix</keyword>
<evidence type="ECO:0000256" key="1">
    <source>
        <dbReference type="SAM" id="MobiDB-lite"/>
    </source>
</evidence>
<evidence type="ECO:0000256" key="2">
    <source>
        <dbReference type="SAM" id="Phobius"/>
    </source>
</evidence>
<keyword evidence="2" id="KW-0812">Transmembrane</keyword>
<feature type="signal peptide" evidence="3">
    <location>
        <begin position="1"/>
        <end position="19"/>
    </location>
</feature>
<feature type="chain" id="PRO_5045398471" description="PSI domain-containing protein" evidence="3">
    <location>
        <begin position="20"/>
        <end position="214"/>
    </location>
</feature>
<accession>A0ABR2VQ33</accession>
<protein>
    <recommendedName>
        <fullName evidence="6">PSI domain-containing protein</fullName>
    </recommendedName>
</protein>
<evidence type="ECO:0008006" key="6">
    <source>
        <dbReference type="Google" id="ProtNLM"/>
    </source>
</evidence>
<feature type="region of interest" description="Disordered" evidence="1">
    <location>
        <begin position="178"/>
        <end position="198"/>
    </location>
</feature>